<dbReference type="Proteomes" id="UP001372338">
    <property type="component" value="Unassembled WGS sequence"/>
</dbReference>
<organism evidence="1 2">
    <name type="scientific">Crotalaria pallida</name>
    <name type="common">Smooth rattlebox</name>
    <name type="synonym">Crotalaria striata</name>
    <dbReference type="NCBI Taxonomy" id="3830"/>
    <lineage>
        <taxon>Eukaryota</taxon>
        <taxon>Viridiplantae</taxon>
        <taxon>Streptophyta</taxon>
        <taxon>Embryophyta</taxon>
        <taxon>Tracheophyta</taxon>
        <taxon>Spermatophyta</taxon>
        <taxon>Magnoliopsida</taxon>
        <taxon>eudicotyledons</taxon>
        <taxon>Gunneridae</taxon>
        <taxon>Pentapetalae</taxon>
        <taxon>rosids</taxon>
        <taxon>fabids</taxon>
        <taxon>Fabales</taxon>
        <taxon>Fabaceae</taxon>
        <taxon>Papilionoideae</taxon>
        <taxon>50 kb inversion clade</taxon>
        <taxon>genistoids sensu lato</taxon>
        <taxon>core genistoids</taxon>
        <taxon>Crotalarieae</taxon>
        <taxon>Crotalaria</taxon>
    </lineage>
</organism>
<evidence type="ECO:0000313" key="2">
    <source>
        <dbReference type="Proteomes" id="UP001372338"/>
    </source>
</evidence>
<keyword evidence="2" id="KW-1185">Reference proteome</keyword>
<reference evidence="1 2" key="1">
    <citation type="submission" date="2024-01" db="EMBL/GenBank/DDBJ databases">
        <title>The genomes of 5 underutilized Papilionoideae crops provide insights into root nodulation and disease resistanc.</title>
        <authorList>
            <person name="Yuan L."/>
        </authorList>
    </citation>
    <scope>NUCLEOTIDE SEQUENCE [LARGE SCALE GENOMIC DNA]</scope>
    <source>
        <strain evidence="1">ZHUSHIDOU_FW_LH</strain>
        <tissue evidence="1">Leaf</tissue>
    </source>
</reference>
<evidence type="ECO:0000313" key="1">
    <source>
        <dbReference type="EMBL" id="KAK7243424.1"/>
    </source>
</evidence>
<comment type="caution">
    <text evidence="1">The sequence shown here is derived from an EMBL/GenBank/DDBJ whole genome shotgun (WGS) entry which is preliminary data.</text>
</comment>
<name>A0AAN9DYS9_CROPI</name>
<accession>A0AAN9DYS9</accession>
<dbReference type="AlphaFoldDB" id="A0AAN9DYS9"/>
<proteinExistence type="predicted"/>
<gene>
    <name evidence="1" type="ORF">RIF29_38220</name>
</gene>
<protein>
    <submittedName>
        <fullName evidence="1">Uncharacterized protein</fullName>
    </submittedName>
</protein>
<sequence length="77" mass="8692">MVNQTSSTIFKGLCADKNYFVNLNSLFIFNGHALVDLLQFQSTMCDEDTKQMVAIEGTEHIAHYVEGEGGNRKFEIM</sequence>
<dbReference type="EMBL" id="JAYWIO010000008">
    <property type="protein sequence ID" value="KAK7243424.1"/>
    <property type="molecule type" value="Genomic_DNA"/>
</dbReference>